<feature type="compositionally biased region" description="Low complexity" evidence="1">
    <location>
        <begin position="435"/>
        <end position="446"/>
    </location>
</feature>
<sequence>MKTASSDNGAYHKNQSLDSDDTLRVVKRRRKSINANNLAGSNSSVSPRSASGKRVTSLSTMAKQFFFRKVSSFLTIPDKTSVVSANNSAGSVVTAAPTAISAVSRDNTHSPSTPVSRKRPSMSLLEDSPETPPSVYQAVKISNRKKYCSNNKRRNLSIKTSGTRRNNGASFFSTLFRHQHQQRDQQRQQEHEHQKQQSDSQPNLDPPATDFITKVNSSTSSTIILVDSSSSTVNDINYFFEDNDAVLESDKDDEPSPTGFTPITPTVVLPAPQLHTPNIEHADNNAGNQSGRKLTKSGSDAAEVLRPALPIYGAQQYMQPGVAPGANARITGYYDEEDNDYTVVGEHSVESCWSCNSDSSSVLFLGEEDVSMLPNDGGLSCYSSSFFFPPPPAPVRAQVRMVQIPEIVSLIVEHVDAFNPAPQEQRRSHDHKQASPHQQQQPQSASENAATRPSHGGTMFSCLLVNKLWYTETRRILYKNIHFRDDESTIDAFLHSNELPNTYDNNNNNKTLIKPKSLVLHKTSSLSQAKADRLAAAVAGGLEWLELYTCPQLMPSLAFATGGQLRTLILPGCAVLTDSTLGHLARASPLLETLDLRACEQISDKSIRVVAHYCPRLAMLNVGRTRQGHRITNKGIRSIARHTQVRVLGVAGCHITDTTVWELALHRGPHLERVSLNNCILLTNASVPKVLGYIARSLSVIEVKNLPLVTDLLPFVMFKRYRQYQFGLTPLIEGCERFDERLREAEYLFEMEVSKQIFSDTLEWIYAPDDDIEYISID</sequence>
<feature type="compositionally biased region" description="Basic and acidic residues" evidence="1">
    <location>
        <begin position="181"/>
        <end position="196"/>
    </location>
</feature>
<dbReference type="EMBL" id="CCBN010000013">
    <property type="protein sequence ID" value="CDO55972.1"/>
    <property type="molecule type" value="Genomic_DNA"/>
</dbReference>
<evidence type="ECO:0000313" key="4">
    <source>
        <dbReference type="Proteomes" id="UP000242525"/>
    </source>
</evidence>
<keyword evidence="4" id="KW-1185">Reference proteome</keyword>
<dbReference type="AlphaFoldDB" id="A0A0J9XF20"/>
<dbReference type="GO" id="GO:0031146">
    <property type="term" value="P:SCF-dependent proteasomal ubiquitin-dependent protein catabolic process"/>
    <property type="evidence" value="ECO:0007669"/>
    <property type="project" value="TreeGrafter"/>
</dbReference>
<reference evidence="3" key="1">
    <citation type="submission" date="2014-03" db="EMBL/GenBank/DDBJ databases">
        <authorList>
            <person name="Casaregola S."/>
        </authorList>
    </citation>
    <scope>NUCLEOTIDE SEQUENCE [LARGE SCALE GENOMIC DNA]</scope>
    <source>
        <strain evidence="3">CLIB 918</strain>
    </source>
</reference>
<feature type="region of interest" description="Disordered" evidence="1">
    <location>
        <begin position="1"/>
        <end position="53"/>
    </location>
</feature>
<feature type="compositionally biased region" description="Basic and acidic residues" evidence="1">
    <location>
        <begin position="424"/>
        <end position="433"/>
    </location>
</feature>
<dbReference type="InterPro" id="IPR006553">
    <property type="entry name" value="Leu-rich_rpt_Cys-con_subtyp"/>
</dbReference>
<dbReference type="GO" id="GO:0019005">
    <property type="term" value="C:SCF ubiquitin ligase complex"/>
    <property type="evidence" value="ECO:0007669"/>
    <property type="project" value="TreeGrafter"/>
</dbReference>
<name>A0A0J9XF20_GEOCN</name>
<feature type="region of interest" description="Disordered" evidence="1">
    <location>
        <begin position="248"/>
        <end position="298"/>
    </location>
</feature>
<dbReference type="PANTHER" id="PTHR13318">
    <property type="entry name" value="PARTNER OF PAIRED, ISOFORM B-RELATED"/>
    <property type="match status" value="1"/>
</dbReference>
<dbReference type="InterPro" id="IPR057207">
    <property type="entry name" value="FBXL15_LRR"/>
</dbReference>
<dbReference type="Proteomes" id="UP000242525">
    <property type="component" value="Unassembled WGS sequence"/>
</dbReference>
<accession>A0A0J9XF20</accession>
<feature type="region of interest" description="Disordered" evidence="1">
    <location>
        <begin position="422"/>
        <end position="454"/>
    </location>
</feature>
<gene>
    <name evidence="3" type="ORF">BN980_GECA13s01000g</name>
</gene>
<dbReference type="OrthoDB" id="550575at2759"/>
<feature type="compositionally biased region" description="Polar residues" evidence="1">
    <location>
        <begin position="285"/>
        <end position="298"/>
    </location>
</feature>
<evidence type="ECO:0000259" key="2">
    <source>
        <dbReference type="Pfam" id="PF25372"/>
    </source>
</evidence>
<dbReference type="PANTHER" id="PTHR13318:SF95">
    <property type="entry name" value="F-BOX PROTEIN YLR352W"/>
    <property type="match status" value="1"/>
</dbReference>
<dbReference type="SUPFAM" id="SSF52047">
    <property type="entry name" value="RNI-like"/>
    <property type="match status" value="1"/>
</dbReference>
<dbReference type="InterPro" id="IPR032675">
    <property type="entry name" value="LRR_dom_sf"/>
</dbReference>
<feature type="region of interest" description="Disordered" evidence="1">
    <location>
        <begin position="103"/>
        <end position="135"/>
    </location>
</feature>
<dbReference type="STRING" id="1173061.A0A0J9XF20"/>
<organism evidence="3 4">
    <name type="scientific">Geotrichum candidum</name>
    <name type="common">Oospora lactis</name>
    <name type="synonym">Dipodascus geotrichum</name>
    <dbReference type="NCBI Taxonomy" id="1173061"/>
    <lineage>
        <taxon>Eukaryota</taxon>
        <taxon>Fungi</taxon>
        <taxon>Dikarya</taxon>
        <taxon>Ascomycota</taxon>
        <taxon>Saccharomycotina</taxon>
        <taxon>Dipodascomycetes</taxon>
        <taxon>Dipodascales</taxon>
        <taxon>Dipodascaceae</taxon>
        <taxon>Geotrichum</taxon>
    </lineage>
</organism>
<comment type="caution">
    <text evidence="3">The sequence shown here is derived from an EMBL/GenBank/DDBJ whole genome shotgun (WGS) entry which is preliminary data.</text>
</comment>
<feature type="compositionally biased region" description="Polar residues" evidence="1">
    <location>
        <begin position="33"/>
        <end position="53"/>
    </location>
</feature>
<dbReference type="SMART" id="SM00367">
    <property type="entry name" value="LRR_CC"/>
    <property type="match status" value="4"/>
</dbReference>
<dbReference type="Gene3D" id="3.80.10.10">
    <property type="entry name" value="Ribonuclease Inhibitor"/>
    <property type="match status" value="1"/>
</dbReference>
<proteinExistence type="predicted"/>
<feature type="domain" description="F-box/LRR-repeat protein 15-like leucin rich repeat" evidence="2">
    <location>
        <begin position="572"/>
        <end position="712"/>
    </location>
</feature>
<evidence type="ECO:0000313" key="3">
    <source>
        <dbReference type="EMBL" id="CDO55972.1"/>
    </source>
</evidence>
<protein>
    <submittedName>
        <fullName evidence="3">Similar to Saccharomyces cerevisiae YBR158W AMN1 Protein required for daughter cell separation, multiple mitotic checkpoints, and chromosome stability</fullName>
    </submittedName>
</protein>
<feature type="region of interest" description="Disordered" evidence="1">
    <location>
        <begin position="178"/>
        <end position="213"/>
    </location>
</feature>
<feature type="compositionally biased region" description="Polar residues" evidence="1">
    <location>
        <begin position="1"/>
        <end position="17"/>
    </location>
</feature>
<evidence type="ECO:0000256" key="1">
    <source>
        <dbReference type="SAM" id="MobiDB-lite"/>
    </source>
</evidence>
<dbReference type="Pfam" id="PF25372">
    <property type="entry name" value="DUF7885"/>
    <property type="match status" value="1"/>
</dbReference>